<reference evidence="1 2" key="1">
    <citation type="submission" date="2011-05" db="EMBL/GenBank/DDBJ databases">
        <title>Whole genome sequence of Microlunatus phosphovorus NM-1.</title>
        <authorList>
            <person name="Hosoyama A."/>
            <person name="Sasaki K."/>
            <person name="Harada T."/>
            <person name="Igarashi R."/>
            <person name="Kawakoshi A."/>
            <person name="Sasagawa M."/>
            <person name="Fukada J."/>
            <person name="Nakamura S."/>
            <person name="Katano Y."/>
            <person name="Hanada S."/>
            <person name="Kamagata Y."/>
            <person name="Nakamura N."/>
            <person name="Yamazaki S."/>
            <person name="Fujita N."/>
        </authorList>
    </citation>
    <scope>NUCLEOTIDE SEQUENCE [LARGE SCALE GENOMIC DNA]</scope>
    <source>
        <strain evidence="2">ATCC 700054 / DSM 10555 / JCM 9379 / NBRC 101784 / NCIMB 13414 / VKM Ac-1990 / NM-1</strain>
    </source>
</reference>
<dbReference type="AlphaFoldDB" id="F5XSK6"/>
<dbReference type="Proteomes" id="UP000007947">
    <property type="component" value="Chromosome"/>
</dbReference>
<protein>
    <submittedName>
        <fullName evidence="1">Uncharacterized protein</fullName>
    </submittedName>
</protein>
<evidence type="ECO:0000313" key="1">
    <source>
        <dbReference type="EMBL" id="BAK37264.1"/>
    </source>
</evidence>
<dbReference type="EMBL" id="AP012204">
    <property type="protein sequence ID" value="BAK37264.1"/>
    <property type="molecule type" value="Genomic_DNA"/>
</dbReference>
<keyword evidence="2" id="KW-1185">Reference proteome</keyword>
<organism evidence="1 2">
    <name type="scientific">Microlunatus phosphovorus (strain ATCC 700054 / DSM 10555 / JCM 9379 / NBRC 101784 / NCIMB 13414 / VKM Ac-1990 / NM-1)</name>
    <dbReference type="NCBI Taxonomy" id="1032480"/>
    <lineage>
        <taxon>Bacteria</taxon>
        <taxon>Bacillati</taxon>
        <taxon>Actinomycetota</taxon>
        <taxon>Actinomycetes</taxon>
        <taxon>Propionibacteriales</taxon>
        <taxon>Propionibacteriaceae</taxon>
        <taxon>Microlunatus</taxon>
    </lineage>
</organism>
<accession>F5XSK6</accession>
<dbReference type="STRING" id="1032480.MLP_42500"/>
<sequence>MEPERPTVRASLPVSAAGWIREFVTGRELDEEELTLVGVVRTVSDIAKWSVETAERLEQVDASRLPVEVVHSTKVGDEIRLLVLARLTERPDGTVRREMSARQLLADDGRE</sequence>
<gene>
    <name evidence="1" type="ordered locus">MLP_42500</name>
</gene>
<proteinExistence type="predicted"/>
<name>F5XSK6_MICPN</name>
<dbReference type="HOGENOM" id="CLU_2155447_0_0_11"/>
<evidence type="ECO:0000313" key="2">
    <source>
        <dbReference type="Proteomes" id="UP000007947"/>
    </source>
</evidence>
<dbReference type="KEGG" id="mph:MLP_42500"/>